<evidence type="ECO:0000256" key="1">
    <source>
        <dbReference type="SAM" id="SignalP"/>
    </source>
</evidence>
<organism evidence="2 3">
    <name type="scientific">Pyxicephalus adspersus</name>
    <name type="common">African bullfrog</name>
    <dbReference type="NCBI Taxonomy" id="30357"/>
    <lineage>
        <taxon>Eukaryota</taxon>
        <taxon>Metazoa</taxon>
        <taxon>Chordata</taxon>
        <taxon>Craniata</taxon>
        <taxon>Vertebrata</taxon>
        <taxon>Euteleostomi</taxon>
        <taxon>Amphibia</taxon>
        <taxon>Batrachia</taxon>
        <taxon>Anura</taxon>
        <taxon>Neobatrachia</taxon>
        <taxon>Ranoidea</taxon>
        <taxon>Pyxicephalidae</taxon>
        <taxon>Pyxicephalinae</taxon>
        <taxon>Pyxicephalus</taxon>
    </lineage>
</organism>
<reference evidence="2" key="1">
    <citation type="thesis" date="2020" institute="ProQuest LLC" country="789 East Eisenhower Parkway, Ann Arbor, MI, USA">
        <title>Comparative Genomics and Chromosome Evolution.</title>
        <authorList>
            <person name="Mudd A.B."/>
        </authorList>
    </citation>
    <scope>NUCLEOTIDE SEQUENCE</scope>
    <source>
        <strain evidence="2">1538</strain>
        <tissue evidence="2">Blood</tissue>
    </source>
</reference>
<gene>
    <name evidence="2" type="ORF">GDO54_012998</name>
</gene>
<protein>
    <recommendedName>
        <fullName evidence="4">Secreted protein</fullName>
    </recommendedName>
</protein>
<proteinExistence type="predicted"/>
<sequence>MFCIVVTCASISIICLQAVEAVFVESLVWSRIPSVPRGHQVVWRSQRFFSYCFIGMFHVNTSQGTGPICSFLPSLPLLQPDPECSHLCFLVQCMCEVLKERFS</sequence>
<keyword evidence="1" id="KW-0732">Signal</keyword>
<dbReference type="EMBL" id="DYDO01000006">
    <property type="protein sequence ID" value="DBA21881.1"/>
    <property type="molecule type" value="Genomic_DNA"/>
</dbReference>
<comment type="caution">
    <text evidence="2">The sequence shown here is derived from an EMBL/GenBank/DDBJ whole genome shotgun (WGS) entry which is preliminary data.</text>
</comment>
<feature type="signal peptide" evidence="1">
    <location>
        <begin position="1"/>
        <end position="21"/>
    </location>
</feature>
<evidence type="ECO:0000313" key="2">
    <source>
        <dbReference type="EMBL" id="DBA21881.1"/>
    </source>
</evidence>
<accession>A0AAV2ZYI0</accession>
<dbReference type="AlphaFoldDB" id="A0AAV2ZYI0"/>
<evidence type="ECO:0000313" key="3">
    <source>
        <dbReference type="Proteomes" id="UP001181693"/>
    </source>
</evidence>
<dbReference type="Proteomes" id="UP001181693">
    <property type="component" value="Unassembled WGS sequence"/>
</dbReference>
<feature type="chain" id="PRO_5043405168" description="Secreted protein" evidence="1">
    <location>
        <begin position="22"/>
        <end position="103"/>
    </location>
</feature>
<keyword evidence="3" id="KW-1185">Reference proteome</keyword>
<name>A0AAV2ZYI0_PYXAD</name>
<evidence type="ECO:0008006" key="4">
    <source>
        <dbReference type="Google" id="ProtNLM"/>
    </source>
</evidence>